<dbReference type="InterPro" id="IPR043129">
    <property type="entry name" value="ATPase_NBD"/>
</dbReference>
<dbReference type="PATRIC" id="fig|883113.3.peg.238"/>
<name>H3NH96_9LACT</name>
<gene>
    <name evidence="2" type="ORF">HMPREF9708_00235</name>
</gene>
<dbReference type="InterPro" id="IPR000600">
    <property type="entry name" value="ROK"/>
</dbReference>
<proteinExistence type="inferred from homology"/>
<dbReference type="STRING" id="883113.HMPREF9708_00235"/>
<sequence length="246" mass="27063">MDDFQAIAISHAGIVDDSSGKVVFNGSLPFLKDFSYQDYLVRFNRPVNLINDGQAAALAEARKGGLIGVNKGASLTIGTGVALGIIVNGQIYQGAHGVAGEVSFILPSYQAEPLVRQAGAFTFIRPANELLGNSDLEDARPVFKAIKEGNTRLDQMLTDYLKVIVNLIYNLHVILDIERLTIGGGISNEPMVLDRIRDLYQEVYTHHPSFVFKDEIFQPVEIQSCQFKSEANLIGAYYHQIDQLTC</sequence>
<dbReference type="RefSeq" id="WP_006308120.1">
    <property type="nucleotide sequence ID" value="NZ_JH601133.1"/>
</dbReference>
<dbReference type="AlphaFoldDB" id="H3NH96"/>
<evidence type="ECO:0000313" key="3">
    <source>
        <dbReference type="Proteomes" id="UP000006190"/>
    </source>
</evidence>
<comment type="caution">
    <text evidence="2">The sequence shown here is derived from an EMBL/GenBank/DDBJ whole genome shotgun (WGS) entry which is preliminary data.</text>
</comment>
<dbReference type="SUPFAM" id="SSF53067">
    <property type="entry name" value="Actin-like ATPase domain"/>
    <property type="match status" value="1"/>
</dbReference>
<dbReference type="Gene3D" id="3.30.420.40">
    <property type="match status" value="2"/>
</dbReference>
<protein>
    <recommendedName>
        <fullName evidence="4">ROK family protein</fullName>
    </recommendedName>
</protein>
<dbReference type="Pfam" id="PF00480">
    <property type="entry name" value="ROK"/>
    <property type="match status" value="2"/>
</dbReference>
<reference evidence="2 3" key="1">
    <citation type="submission" date="2012-01" db="EMBL/GenBank/DDBJ databases">
        <title>The Genome Sequence of Facklamia languida CCUG 37842.</title>
        <authorList>
            <consortium name="The Broad Institute Genome Sequencing Platform"/>
            <person name="Earl A."/>
            <person name="Ward D."/>
            <person name="Feldgarden M."/>
            <person name="Gevers D."/>
            <person name="Huys G."/>
            <person name="Young S.K."/>
            <person name="Zeng Q."/>
            <person name="Gargeya S."/>
            <person name="Fitzgerald M."/>
            <person name="Haas B."/>
            <person name="Abouelleil A."/>
            <person name="Alvarado L."/>
            <person name="Arachchi H.M."/>
            <person name="Berlin A."/>
            <person name="Chapman S.B."/>
            <person name="Gearin G."/>
            <person name="Goldberg J."/>
            <person name="Griggs A."/>
            <person name="Gujja S."/>
            <person name="Hansen M."/>
            <person name="Heiman D."/>
            <person name="Howarth C."/>
            <person name="Larimer J."/>
            <person name="Lui A."/>
            <person name="MacDonald P.J.P."/>
            <person name="McCowen C."/>
            <person name="Montmayeur A."/>
            <person name="Murphy C."/>
            <person name="Neiman D."/>
            <person name="Pearson M."/>
            <person name="Priest M."/>
            <person name="Roberts A."/>
            <person name="Saif S."/>
            <person name="Shea T."/>
            <person name="Sisk P."/>
            <person name="Stolte C."/>
            <person name="Sykes S."/>
            <person name="Wortman J."/>
            <person name="Nusbaum C."/>
            <person name="Birren B."/>
        </authorList>
    </citation>
    <scope>NUCLEOTIDE SEQUENCE [LARGE SCALE GENOMIC DNA]</scope>
    <source>
        <strain evidence="2 3">CCUG 37842</strain>
    </source>
</reference>
<comment type="similarity">
    <text evidence="1">Belongs to the ROK (NagC/XylR) family.</text>
</comment>
<evidence type="ECO:0000256" key="1">
    <source>
        <dbReference type="ARBA" id="ARBA00006479"/>
    </source>
</evidence>
<dbReference type="EMBL" id="AGEG01000002">
    <property type="protein sequence ID" value="EHR38151.1"/>
    <property type="molecule type" value="Genomic_DNA"/>
</dbReference>
<dbReference type="eggNOG" id="COG1940">
    <property type="taxonomic scope" value="Bacteria"/>
</dbReference>
<evidence type="ECO:0000313" key="2">
    <source>
        <dbReference type="EMBL" id="EHR38151.1"/>
    </source>
</evidence>
<dbReference type="PANTHER" id="PTHR18964:SF170">
    <property type="entry name" value="SUGAR KINASE"/>
    <property type="match status" value="1"/>
</dbReference>
<organism evidence="2 3">
    <name type="scientific">Facklamia languida CCUG 37842</name>
    <dbReference type="NCBI Taxonomy" id="883113"/>
    <lineage>
        <taxon>Bacteria</taxon>
        <taxon>Bacillati</taxon>
        <taxon>Bacillota</taxon>
        <taxon>Bacilli</taxon>
        <taxon>Lactobacillales</taxon>
        <taxon>Aerococcaceae</taxon>
        <taxon>Facklamia</taxon>
    </lineage>
</organism>
<dbReference type="PANTHER" id="PTHR18964">
    <property type="entry name" value="ROK (REPRESSOR, ORF, KINASE) FAMILY"/>
    <property type="match status" value="1"/>
</dbReference>
<dbReference type="Proteomes" id="UP000006190">
    <property type="component" value="Unassembled WGS sequence"/>
</dbReference>
<evidence type="ECO:0008006" key="4">
    <source>
        <dbReference type="Google" id="ProtNLM"/>
    </source>
</evidence>
<accession>H3NH96</accession>
<keyword evidence="3" id="KW-1185">Reference proteome</keyword>
<dbReference type="HOGENOM" id="CLU_036604_0_2_9"/>